<protein>
    <recommendedName>
        <fullName evidence="5">DUF2157 domain-containing protein</fullName>
    </recommendedName>
</protein>
<reference evidence="3 4" key="2">
    <citation type="submission" date="2019-05" db="EMBL/GenBank/DDBJ databases">
        <title>Glycomyces buryatensis sp. nov.</title>
        <authorList>
            <person name="Nikitina E."/>
        </authorList>
    </citation>
    <scope>NUCLEOTIDE SEQUENCE [LARGE SCALE GENOMIC DNA]</scope>
    <source>
        <strain evidence="3 4">18</strain>
    </source>
</reference>
<dbReference type="RefSeq" id="WP_136533540.1">
    <property type="nucleotide sequence ID" value="NZ_STGY01000021.1"/>
</dbReference>
<gene>
    <name evidence="3" type="ORF">FAB82_05520</name>
</gene>
<feature type="transmembrane region" description="Helical" evidence="2">
    <location>
        <begin position="747"/>
        <end position="764"/>
    </location>
</feature>
<organism evidence="3 4">
    <name type="scientific">Glycomyces buryatensis</name>
    <dbReference type="NCBI Taxonomy" id="2570927"/>
    <lineage>
        <taxon>Bacteria</taxon>
        <taxon>Bacillati</taxon>
        <taxon>Actinomycetota</taxon>
        <taxon>Actinomycetes</taxon>
        <taxon>Glycomycetales</taxon>
        <taxon>Glycomycetaceae</taxon>
        <taxon>Glycomyces</taxon>
    </lineage>
</organism>
<keyword evidence="2" id="KW-0472">Membrane</keyword>
<feature type="transmembrane region" description="Helical" evidence="2">
    <location>
        <begin position="694"/>
        <end position="716"/>
    </location>
</feature>
<evidence type="ECO:0000256" key="1">
    <source>
        <dbReference type="SAM" id="MobiDB-lite"/>
    </source>
</evidence>
<feature type="transmembrane region" description="Helical" evidence="2">
    <location>
        <begin position="850"/>
        <end position="867"/>
    </location>
</feature>
<dbReference type="NCBIfam" id="NF047321">
    <property type="entry name" value="SCO7613_CTERM"/>
    <property type="match status" value="1"/>
</dbReference>
<evidence type="ECO:0000313" key="4">
    <source>
        <dbReference type="Proteomes" id="UP000308760"/>
    </source>
</evidence>
<feature type="transmembrane region" description="Helical" evidence="2">
    <location>
        <begin position="301"/>
        <end position="321"/>
    </location>
</feature>
<feature type="transmembrane region" description="Helical" evidence="2">
    <location>
        <begin position="333"/>
        <end position="355"/>
    </location>
</feature>
<keyword evidence="2" id="KW-0812">Transmembrane</keyword>
<feature type="transmembrane region" description="Helical" evidence="2">
    <location>
        <begin position="662"/>
        <end position="682"/>
    </location>
</feature>
<feature type="transmembrane region" description="Helical" evidence="2">
    <location>
        <begin position="530"/>
        <end position="550"/>
    </location>
</feature>
<reference evidence="4" key="1">
    <citation type="submission" date="2019-04" db="EMBL/GenBank/DDBJ databases">
        <title>Nocardioides xinjiangensis sp. nov.</title>
        <authorList>
            <person name="Liu S."/>
        </authorList>
    </citation>
    <scope>NUCLEOTIDE SEQUENCE [LARGE SCALE GENOMIC DNA]</scope>
    <source>
        <strain evidence="4">18</strain>
    </source>
</reference>
<accession>A0A4S8QDI0</accession>
<feature type="compositionally biased region" description="Pro residues" evidence="1">
    <location>
        <begin position="139"/>
        <end position="150"/>
    </location>
</feature>
<feature type="transmembrane region" description="Helical" evidence="2">
    <location>
        <begin position="361"/>
        <end position="383"/>
    </location>
</feature>
<feature type="transmembrane region" description="Helical" evidence="2">
    <location>
        <begin position="277"/>
        <end position="295"/>
    </location>
</feature>
<dbReference type="AlphaFoldDB" id="A0A4S8QDI0"/>
<feature type="compositionally biased region" description="Low complexity" evidence="1">
    <location>
        <begin position="127"/>
        <end position="138"/>
    </location>
</feature>
<feature type="transmembrane region" description="Helical" evidence="2">
    <location>
        <begin position="501"/>
        <end position="524"/>
    </location>
</feature>
<feature type="transmembrane region" description="Helical" evidence="2">
    <location>
        <begin position="447"/>
        <end position="466"/>
    </location>
</feature>
<feature type="transmembrane region" description="Helical" evidence="2">
    <location>
        <begin position="472"/>
        <end position="489"/>
    </location>
</feature>
<sequence length="885" mass="90871">MTNYNCPRCGAQSPPERCDACGRGPVPLLAKLSELDATLAVMPPTLSSRAAVETERLRVLEELKKVAVAYRAEAEQAAKHAAASAPPAMPAPQSRPQPQFAPGQTLQAPAQTPNAAPPSQSAPPQTPSAGIAGPLGSAAPPPPTLPPPVQARPERGEVAAKTVQTTLLSLGGILVAAAIIIFTAVAWQSMGDAGRLVVLGGFTTLLLAVPAVLIRFRLWATAETFASLAALALWCSALAGYYLYLPGGSSLSSEAVGTWSALVLAALTAYRAGVRTAAPAWALLPLAAVGSAFAASGPVRFAAPLMLATAAVLAAASWVVSRRGSHYPRSDQWIARLLLCTAVIEAFLAGLRVAFGLSGAIIPIVAAAIAFMAAGNLLAILYVRRGGATFATLLIGTATTGALLVCAWVLAIRSGSVELAIPSLALLAAVIVALVNLEDKSDDDHSIVVAAAAGITALAGFAIVTFDAPDLTAYLVATLAIGLSSLLLPDPLRTAVRRAGYVGGVGVGIAATLISLTALPLIWWGDDAGALDWEIPIVLGVLAFGAALLPRRFRFDFLALALTSAVLAAGGMLNSGPEGHLLATLGLGLCAAIALAAALLSENLSGRCTGWVLLAAWIASTAGAALHLDLPEDTIELAVVVAAAFMLVLAAGAPRRSRPDRVLGVVLSHILAGSMLGLWLVIEGFETAWNGEPMTMMLPLGFGIYTLALAGVALIVPVKKGAYAIAALCTGTVGWWTLLSSQDIDTLEFFTVPPAAVLFLLGLWRLERRPQTGSWAALALPIGIGIGPSLLLALGDDDPVRRAGVAAAGVAVVIAGVHRRWQAPLVLGAIVLLAITANELSLVWTLIPKWIPLAIGGAVLIGAGATLEQRRKDVARIGQAVKSMR</sequence>
<dbReference type="InterPro" id="IPR058062">
    <property type="entry name" value="SCO7613_C"/>
</dbReference>
<feature type="transmembrane region" description="Helical" evidence="2">
    <location>
        <begin position="825"/>
        <end position="844"/>
    </location>
</feature>
<feature type="transmembrane region" description="Helical" evidence="2">
    <location>
        <begin position="723"/>
        <end position="741"/>
    </location>
</feature>
<feature type="transmembrane region" description="Helical" evidence="2">
    <location>
        <begin position="634"/>
        <end position="653"/>
    </location>
</feature>
<evidence type="ECO:0000313" key="3">
    <source>
        <dbReference type="EMBL" id="THV42627.1"/>
    </source>
</evidence>
<dbReference type="EMBL" id="STGY01000021">
    <property type="protein sequence ID" value="THV42627.1"/>
    <property type="molecule type" value="Genomic_DNA"/>
</dbReference>
<feature type="transmembrane region" description="Helical" evidence="2">
    <location>
        <begin position="251"/>
        <end position="270"/>
    </location>
</feature>
<keyword evidence="2" id="KW-1133">Transmembrane helix</keyword>
<feature type="transmembrane region" description="Helical" evidence="2">
    <location>
        <begin position="776"/>
        <end position="794"/>
    </location>
</feature>
<dbReference type="Proteomes" id="UP000308760">
    <property type="component" value="Unassembled WGS sequence"/>
</dbReference>
<feature type="compositionally biased region" description="Low complexity" evidence="1">
    <location>
        <begin position="96"/>
        <end position="119"/>
    </location>
</feature>
<feature type="transmembrane region" description="Helical" evidence="2">
    <location>
        <begin position="417"/>
        <end position="435"/>
    </location>
</feature>
<name>A0A4S8QDI0_9ACTN</name>
<feature type="transmembrane region" description="Helical" evidence="2">
    <location>
        <begin position="390"/>
        <end position="411"/>
    </location>
</feature>
<evidence type="ECO:0000256" key="2">
    <source>
        <dbReference type="SAM" id="Phobius"/>
    </source>
</evidence>
<evidence type="ECO:0008006" key="5">
    <source>
        <dbReference type="Google" id="ProtNLM"/>
    </source>
</evidence>
<feature type="transmembrane region" description="Helical" evidence="2">
    <location>
        <begin position="225"/>
        <end position="245"/>
    </location>
</feature>
<feature type="transmembrane region" description="Helical" evidence="2">
    <location>
        <begin position="557"/>
        <end position="575"/>
    </location>
</feature>
<feature type="transmembrane region" description="Helical" evidence="2">
    <location>
        <begin position="608"/>
        <end position="628"/>
    </location>
</feature>
<proteinExistence type="predicted"/>
<feature type="transmembrane region" description="Helical" evidence="2">
    <location>
        <begin position="193"/>
        <end position="213"/>
    </location>
</feature>
<dbReference type="OrthoDB" id="5167942at2"/>
<feature type="region of interest" description="Disordered" evidence="1">
    <location>
        <begin position="79"/>
        <end position="156"/>
    </location>
</feature>
<comment type="caution">
    <text evidence="3">The sequence shown here is derived from an EMBL/GenBank/DDBJ whole genome shotgun (WGS) entry which is preliminary data.</text>
</comment>
<feature type="transmembrane region" description="Helical" evidence="2">
    <location>
        <begin position="800"/>
        <end position="818"/>
    </location>
</feature>
<keyword evidence="4" id="KW-1185">Reference proteome</keyword>
<feature type="transmembrane region" description="Helical" evidence="2">
    <location>
        <begin position="167"/>
        <end position="187"/>
    </location>
</feature>
<feature type="transmembrane region" description="Helical" evidence="2">
    <location>
        <begin position="581"/>
        <end position="601"/>
    </location>
</feature>